<evidence type="ECO:0000313" key="2">
    <source>
        <dbReference type="Proteomes" id="UP001165960"/>
    </source>
</evidence>
<dbReference type="Proteomes" id="UP001165960">
    <property type="component" value="Unassembled WGS sequence"/>
</dbReference>
<name>A0ACC2T114_9FUNG</name>
<proteinExistence type="predicted"/>
<keyword evidence="2" id="KW-1185">Reference proteome</keyword>
<reference evidence="1" key="1">
    <citation type="submission" date="2022-04" db="EMBL/GenBank/DDBJ databases">
        <title>Genome of the entomopathogenic fungus Entomophthora muscae.</title>
        <authorList>
            <person name="Elya C."/>
            <person name="Lovett B.R."/>
            <person name="Lee E."/>
            <person name="Macias A.M."/>
            <person name="Hajek A.E."/>
            <person name="De Bivort B.L."/>
            <person name="Kasson M.T."/>
            <person name="De Fine Licht H.H."/>
            <person name="Stajich J.E."/>
        </authorList>
    </citation>
    <scope>NUCLEOTIDE SEQUENCE</scope>
    <source>
        <strain evidence="1">Berkeley</strain>
    </source>
</reference>
<protein>
    <submittedName>
        <fullName evidence="1">Uncharacterized protein</fullName>
    </submittedName>
</protein>
<accession>A0ACC2T114</accession>
<evidence type="ECO:0000313" key="1">
    <source>
        <dbReference type="EMBL" id="KAJ9068349.1"/>
    </source>
</evidence>
<dbReference type="EMBL" id="QTSX02003746">
    <property type="protein sequence ID" value="KAJ9068349.1"/>
    <property type="molecule type" value="Genomic_DNA"/>
</dbReference>
<gene>
    <name evidence="1" type="ORF">DSO57_1029529</name>
</gene>
<sequence length="78" mass="8626">MLPPGAKYNSGPKLVGYVMKAYCAKNALQRIVTTPYHPQANGRMERLNGSLVQLLAKLSQEHPNTAWTEHLPTALLIL</sequence>
<comment type="caution">
    <text evidence="1">The sequence shown here is derived from an EMBL/GenBank/DDBJ whole genome shotgun (WGS) entry which is preliminary data.</text>
</comment>
<organism evidence="1 2">
    <name type="scientific">Entomophthora muscae</name>
    <dbReference type="NCBI Taxonomy" id="34485"/>
    <lineage>
        <taxon>Eukaryota</taxon>
        <taxon>Fungi</taxon>
        <taxon>Fungi incertae sedis</taxon>
        <taxon>Zoopagomycota</taxon>
        <taxon>Entomophthoromycotina</taxon>
        <taxon>Entomophthoromycetes</taxon>
        <taxon>Entomophthorales</taxon>
        <taxon>Entomophthoraceae</taxon>
        <taxon>Entomophthora</taxon>
    </lineage>
</organism>